<dbReference type="SUPFAM" id="SSF50104">
    <property type="entry name" value="Translation proteins SH3-like domain"/>
    <property type="match status" value="1"/>
</dbReference>
<sequence length="186" mass="20530">MLSLTDLKVGIKIIVDGDPCVVIFSEHSKLGRGGAIMRTRLKNLITGATIPRTFQGSEKFNKAELEKKSATFLYYNGQNSYFMDNENYEQFELPNSHLGESLGYLAENSPVEILYFQNKPINIDLPIKMTLEVASAPPGVKGNSAGTVTKLVTIKTGKQIAVPLFIKEGNKIIVDTRDGSYIERAN</sequence>
<gene>
    <name evidence="7" type="primary">efp</name>
    <name evidence="12" type="ORF">AUJ40_02325</name>
</gene>
<proteinExistence type="inferred from homology"/>
<keyword evidence="6 7" id="KW-0648">Protein biosynthesis</keyword>
<dbReference type="SMART" id="SM01185">
    <property type="entry name" value="EFP"/>
    <property type="match status" value="1"/>
</dbReference>
<evidence type="ECO:0000259" key="11">
    <source>
        <dbReference type="SMART" id="SM01185"/>
    </source>
</evidence>
<dbReference type="InterPro" id="IPR014722">
    <property type="entry name" value="Rib_uL2_dom2"/>
</dbReference>
<dbReference type="InterPro" id="IPR011768">
    <property type="entry name" value="Transl_elongation_fac_P"/>
</dbReference>
<name>A0A1J4RQK6_9BACT</name>
<dbReference type="PROSITE" id="PS01275">
    <property type="entry name" value="EFP"/>
    <property type="match status" value="1"/>
</dbReference>
<dbReference type="InterPro" id="IPR013852">
    <property type="entry name" value="Transl_elong_P/YeiP_CS"/>
</dbReference>
<evidence type="ECO:0000256" key="6">
    <source>
        <dbReference type="ARBA" id="ARBA00022917"/>
    </source>
</evidence>
<dbReference type="InterPro" id="IPR020599">
    <property type="entry name" value="Transl_elong_fac_P/YeiP"/>
</dbReference>
<evidence type="ECO:0000313" key="12">
    <source>
        <dbReference type="EMBL" id="OIN89175.1"/>
    </source>
</evidence>
<feature type="domain" description="Elongation factor P C-terminal" evidence="10">
    <location>
        <begin position="129"/>
        <end position="184"/>
    </location>
</feature>
<dbReference type="NCBIfam" id="TIGR00038">
    <property type="entry name" value="efp"/>
    <property type="match status" value="1"/>
</dbReference>
<dbReference type="FunFam" id="2.40.50.140:FF:000004">
    <property type="entry name" value="Elongation factor P"/>
    <property type="match status" value="1"/>
</dbReference>
<dbReference type="Pfam" id="PF01132">
    <property type="entry name" value="EFP"/>
    <property type="match status" value="1"/>
</dbReference>
<dbReference type="InterPro" id="IPR001059">
    <property type="entry name" value="Transl_elong_P/YeiP_cen"/>
</dbReference>
<evidence type="ECO:0000256" key="3">
    <source>
        <dbReference type="ARBA" id="ARBA00009479"/>
    </source>
</evidence>
<comment type="subcellular location">
    <subcellularLocation>
        <location evidence="1 7">Cytoplasm</location>
    </subcellularLocation>
</comment>
<dbReference type="NCBIfam" id="NF001810">
    <property type="entry name" value="PRK00529.1"/>
    <property type="match status" value="1"/>
</dbReference>
<dbReference type="Proteomes" id="UP000182753">
    <property type="component" value="Unassembled WGS sequence"/>
</dbReference>
<evidence type="ECO:0000256" key="4">
    <source>
        <dbReference type="ARBA" id="ARBA00022490"/>
    </source>
</evidence>
<evidence type="ECO:0000256" key="8">
    <source>
        <dbReference type="NCBIfam" id="TIGR00038"/>
    </source>
</evidence>
<dbReference type="SUPFAM" id="SSF50249">
    <property type="entry name" value="Nucleic acid-binding proteins"/>
    <property type="match status" value="2"/>
</dbReference>
<dbReference type="Gene3D" id="2.40.50.140">
    <property type="entry name" value="Nucleic acid-binding proteins"/>
    <property type="match status" value="2"/>
</dbReference>
<evidence type="ECO:0000256" key="5">
    <source>
        <dbReference type="ARBA" id="ARBA00022768"/>
    </source>
</evidence>
<protein>
    <recommendedName>
        <fullName evidence="7 8">Elongation factor P</fullName>
        <shortName evidence="7">EF-P</shortName>
    </recommendedName>
</protein>
<dbReference type="HAMAP" id="MF_00141">
    <property type="entry name" value="EF_P"/>
    <property type="match status" value="1"/>
</dbReference>
<dbReference type="UniPathway" id="UPA00345"/>
<reference evidence="12 13" key="1">
    <citation type="journal article" date="2016" name="Environ. Microbiol.">
        <title>Genomic resolution of a cold subsurface aquifer community provides metabolic insights for novel microbes adapted to high CO concentrations.</title>
        <authorList>
            <person name="Probst A.J."/>
            <person name="Castelle C.J."/>
            <person name="Singh A."/>
            <person name="Brown C.T."/>
            <person name="Anantharaman K."/>
            <person name="Sharon I."/>
            <person name="Hug L.A."/>
            <person name="Burstein D."/>
            <person name="Emerson J.B."/>
            <person name="Thomas B.C."/>
            <person name="Banfield J.F."/>
        </authorList>
    </citation>
    <scope>NUCLEOTIDE SEQUENCE [LARGE SCALE GENOMIC DNA]</scope>
    <source>
        <strain evidence="12">CG1_02_42_45</strain>
    </source>
</reference>
<keyword evidence="4 7" id="KW-0963">Cytoplasm</keyword>
<evidence type="ECO:0000256" key="2">
    <source>
        <dbReference type="ARBA" id="ARBA00004815"/>
    </source>
</evidence>
<accession>A0A1J4RQK6</accession>
<dbReference type="Pfam" id="PF09285">
    <property type="entry name" value="Elong-fact-P_C"/>
    <property type="match status" value="1"/>
</dbReference>
<dbReference type="Gene3D" id="2.30.30.30">
    <property type="match status" value="1"/>
</dbReference>
<dbReference type="Pfam" id="PF08207">
    <property type="entry name" value="EFP_N"/>
    <property type="match status" value="1"/>
</dbReference>
<dbReference type="SMART" id="SM00841">
    <property type="entry name" value="Elong-fact-P_C"/>
    <property type="match status" value="1"/>
</dbReference>
<dbReference type="PIRSF" id="PIRSF005901">
    <property type="entry name" value="EF-P"/>
    <property type="match status" value="1"/>
</dbReference>
<dbReference type="InterPro" id="IPR013185">
    <property type="entry name" value="Transl_elong_KOW-like"/>
</dbReference>
<dbReference type="GO" id="GO:0005829">
    <property type="term" value="C:cytosol"/>
    <property type="evidence" value="ECO:0007669"/>
    <property type="project" value="UniProtKB-ARBA"/>
</dbReference>
<comment type="function">
    <text evidence="7">Involved in peptide bond synthesis. Stimulates efficient translation and peptide-bond synthesis on native or reconstituted 70S ribosomes in vitro. Probably functions indirectly by altering the affinity of the ribosome for aminoacyl-tRNA, thus increasing their reactivity as acceptors for peptidyl transferase.</text>
</comment>
<comment type="caution">
    <text evidence="12">The sequence shown here is derived from an EMBL/GenBank/DDBJ whole genome shotgun (WGS) entry which is preliminary data.</text>
</comment>
<evidence type="ECO:0000259" key="10">
    <source>
        <dbReference type="SMART" id="SM00841"/>
    </source>
</evidence>
<dbReference type="InterPro" id="IPR008991">
    <property type="entry name" value="Translation_prot_SH3-like_sf"/>
</dbReference>
<comment type="pathway">
    <text evidence="2 7">Protein biosynthesis; polypeptide chain elongation.</text>
</comment>
<comment type="similarity">
    <text evidence="3 7 9">Belongs to the elongation factor P family.</text>
</comment>
<evidence type="ECO:0000256" key="7">
    <source>
        <dbReference type="HAMAP-Rule" id="MF_00141"/>
    </source>
</evidence>
<dbReference type="PANTHER" id="PTHR30053:SF14">
    <property type="entry name" value="TRANSLATION ELONGATION FACTOR KOW-LIKE DOMAIN-CONTAINING PROTEIN"/>
    <property type="match status" value="1"/>
</dbReference>
<organism evidence="12 13">
    <name type="scientific">Candidatus Berkelbacteria bacterium CG1_02_42_45</name>
    <dbReference type="NCBI Taxonomy" id="1805036"/>
    <lineage>
        <taxon>Bacteria</taxon>
        <taxon>Candidatus Berkelbacteria</taxon>
    </lineage>
</organism>
<dbReference type="CDD" id="cd04470">
    <property type="entry name" value="S1_EF-P_repeat_1"/>
    <property type="match status" value="1"/>
</dbReference>
<dbReference type="FunFam" id="2.30.30.30:FF:000003">
    <property type="entry name" value="Elongation factor P"/>
    <property type="match status" value="1"/>
</dbReference>
<dbReference type="FunFam" id="2.40.50.140:FF:000009">
    <property type="entry name" value="Elongation factor P"/>
    <property type="match status" value="1"/>
</dbReference>
<dbReference type="InterPro" id="IPR015365">
    <property type="entry name" value="Elong-fact-P_C"/>
</dbReference>
<dbReference type="AlphaFoldDB" id="A0A1J4RQK6"/>
<dbReference type="GO" id="GO:0043043">
    <property type="term" value="P:peptide biosynthetic process"/>
    <property type="evidence" value="ECO:0007669"/>
    <property type="project" value="InterPro"/>
</dbReference>
<evidence type="ECO:0000256" key="1">
    <source>
        <dbReference type="ARBA" id="ARBA00004496"/>
    </source>
</evidence>
<dbReference type="PANTHER" id="PTHR30053">
    <property type="entry name" value="ELONGATION FACTOR P"/>
    <property type="match status" value="1"/>
</dbReference>
<evidence type="ECO:0000313" key="13">
    <source>
        <dbReference type="Proteomes" id="UP000182753"/>
    </source>
</evidence>
<dbReference type="InterPro" id="IPR012340">
    <property type="entry name" value="NA-bd_OB-fold"/>
</dbReference>
<feature type="domain" description="Translation elongation factor P/YeiP central" evidence="11">
    <location>
        <begin position="67"/>
        <end position="121"/>
    </location>
</feature>
<dbReference type="EMBL" id="MNUJ01000047">
    <property type="protein sequence ID" value="OIN89175.1"/>
    <property type="molecule type" value="Genomic_DNA"/>
</dbReference>
<dbReference type="GO" id="GO:0003746">
    <property type="term" value="F:translation elongation factor activity"/>
    <property type="evidence" value="ECO:0007669"/>
    <property type="project" value="UniProtKB-UniRule"/>
</dbReference>
<dbReference type="CDD" id="cd05794">
    <property type="entry name" value="S1_EF-P_repeat_2"/>
    <property type="match status" value="1"/>
</dbReference>
<keyword evidence="5 7" id="KW-0251">Elongation factor</keyword>
<evidence type="ECO:0000256" key="9">
    <source>
        <dbReference type="RuleBase" id="RU004389"/>
    </source>
</evidence>